<name>A0A6V8MET1_9BACT</name>
<organism evidence="2 3">
    <name type="scientific">Geomonas silvestris</name>
    <dbReference type="NCBI Taxonomy" id="2740184"/>
    <lineage>
        <taxon>Bacteria</taxon>
        <taxon>Pseudomonadati</taxon>
        <taxon>Thermodesulfobacteriota</taxon>
        <taxon>Desulfuromonadia</taxon>
        <taxon>Geobacterales</taxon>
        <taxon>Geobacteraceae</taxon>
        <taxon>Geomonas</taxon>
    </lineage>
</organism>
<keyword evidence="3" id="KW-1185">Reference proteome</keyword>
<comment type="caution">
    <text evidence="2">The sequence shown here is derived from an EMBL/GenBank/DDBJ whole genome shotgun (WGS) entry which is preliminary data.</text>
</comment>
<sequence>MNSNQHTQTRRGTRLAAAALCASLFIAGCGGGGGTPGAVNGVVPNVTPFAGNSYNLTSDNYGMASPTYLAASSSPLGVVLRSALATSLTDPDFKTVTRIDIPAGVPPRGSYALGSAGPGTPAFPGAVYFFNGHQSTLLRTVGGTISFSSFGANPGDRVTGSFSALVEDGADSATPKATYTIAASFDFLNETSGAVLPAPAAAGAAAPSYDAKCASCHALGSYDTTTQGTASDLALKGGKLTAQFGSDLPSHQGVTLAPGELSALKVMLNAY</sequence>
<keyword evidence="1" id="KW-0732">Signal</keyword>
<dbReference type="AlphaFoldDB" id="A0A6V8MET1"/>
<evidence type="ECO:0008006" key="4">
    <source>
        <dbReference type="Google" id="ProtNLM"/>
    </source>
</evidence>
<accession>A0A6V8MET1</accession>
<evidence type="ECO:0000256" key="1">
    <source>
        <dbReference type="SAM" id="SignalP"/>
    </source>
</evidence>
<reference evidence="3" key="1">
    <citation type="submission" date="2020-06" db="EMBL/GenBank/DDBJ databases">
        <title>Draft genomic sequence of Geomonas sp. Red330.</title>
        <authorList>
            <person name="Itoh H."/>
            <person name="Zhenxing X."/>
            <person name="Ushijima N."/>
            <person name="Masuda Y."/>
            <person name="Shiratori Y."/>
            <person name="Senoo K."/>
        </authorList>
    </citation>
    <scope>NUCLEOTIDE SEQUENCE [LARGE SCALE GENOMIC DNA]</scope>
    <source>
        <strain evidence="3">Red330</strain>
    </source>
</reference>
<dbReference type="RefSeq" id="WP_183353369.1">
    <property type="nucleotide sequence ID" value="NZ_BLXX01000002.1"/>
</dbReference>
<feature type="signal peptide" evidence="1">
    <location>
        <begin position="1"/>
        <end position="27"/>
    </location>
</feature>
<evidence type="ECO:0000313" key="3">
    <source>
        <dbReference type="Proteomes" id="UP000556026"/>
    </source>
</evidence>
<dbReference type="Proteomes" id="UP000556026">
    <property type="component" value="Unassembled WGS sequence"/>
</dbReference>
<feature type="chain" id="PRO_5027632538" description="Cytochrome c domain-containing protein" evidence="1">
    <location>
        <begin position="28"/>
        <end position="271"/>
    </location>
</feature>
<gene>
    <name evidence="2" type="ORF">GMST_08310</name>
</gene>
<protein>
    <recommendedName>
        <fullName evidence="4">Cytochrome c domain-containing protein</fullName>
    </recommendedName>
</protein>
<dbReference type="EMBL" id="BLXX01000002">
    <property type="protein sequence ID" value="GFO58506.1"/>
    <property type="molecule type" value="Genomic_DNA"/>
</dbReference>
<evidence type="ECO:0000313" key="2">
    <source>
        <dbReference type="EMBL" id="GFO58506.1"/>
    </source>
</evidence>
<proteinExistence type="predicted"/>